<name>A0A0N9UWC8_SPHMC</name>
<gene>
    <name evidence="2" type="ORF">AN936_08515</name>
</gene>
<dbReference type="RefSeq" id="WP_054587776.1">
    <property type="nucleotide sequence ID" value="NZ_CP012700.1"/>
</dbReference>
<evidence type="ECO:0000256" key="1">
    <source>
        <dbReference type="SAM" id="Phobius"/>
    </source>
</evidence>
<dbReference type="KEGG" id="smag:AN936_08515"/>
<dbReference type="EMBL" id="CP012700">
    <property type="protein sequence ID" value="ALH80408.1"/>
    <property type="molecule type" value="Genomic_DNA"/>
</dbReference>
<reference evidence="2 3" key="1">
    <citation type="journal article" date="2015" name="Genome Announc.">
        <title>Complete Genome Sequence of Polypropylene Glycol- and Polyethylene Glycol-Degrading Sphingopyxis macrogoltabida Strain EY-1.</title>
        <authorList>
            <person name="Ohtsubo Y."/>
            <person name="Nagata Y."/>
            <person name="Numata M."/>
            <person name="Tsuchikane K."/>
            <person name="Hosoyama A."/>
            <person name="Yamazoe A."/>
            <person name="Tsuda M."/>
            <person name="Fujita N."/>
            <person name="Kawai F."/>
        </authorList>
    </citation>
    <scope>NUCLEOTIDE SEQUENCE [LARGE SCALE GENOMIC DNA]</scope>
    <source>
        <strain evidence="2 3">EY-1</strain>
    </source>
</reference>
<keyword evidence="1" id="KW-1133">Transmembrane helix</keyword>
<sequence length="128" mass="13062">MTKNVFRSIIAAVIGIVVAFGLIWLAQYAGSEISPDAYDPDTGEVLIPVGSTIALLVGWFVGTFAGGWIAMRASAGSGAGWVVAGAVIGAALYRAATLDDAWWIMALGALVPLAAVWLAQRVAGAAAD</sequence>
<feature type="transmembrane region" description="Helical" evidence="1">
    <location>
        <begin position="5"/>
        <end position="25"/>
    </location>
</feature>
<keyword evidence="1" id="KW-0472">Membrane</keyword>
<dbReference type="PATRIC" id="fig|33050.5.peg.1772"/>
<feature type="transmembrane region" description="Helical" evidence="1">
    <location>
        <begin position="102"/>
        <end position="119"/>
    </location>
</feature>
<organism evidence="2 3">
    <name type="scientific">Sphingopyxis macrogoltabida</name>
    <name type="common">Sphingomonas macrogoltabidus</name>
    <dbReference type="NCBI Taxonomy" id="33050"/>
    <lineage>
        <taxon>Bacteria</taxon>
        <taxon>Pseudomonadati</taxon>
        <taxon>Pseudomonadota</taxon>
        <taxon>Alphaproteobacteria</taxon>
        <taxon>Sphingomonadales</taxon>
        <taxon>Sphingomonadaceae</taxon>
        <taxon>Sphingopyxis</taxon>
    </lineage>
</organism>
<accession>A0A0N9UWC8</accession>
<protein>
    <submittedName>
        <fullName evidence="2">Uncharacterized protein</fullName>
    </submittedName>
</protein>
<keyword evidence="1" id="KW-0812">Transmembrane</keyword>
<proteinExistence type="predicted"/>
<dbReference type="AlphaFoldDB" id="A0A0N9UWC8"/>
<evidence type="ECO:0000313" key="3">
    <source>
        <dbReference type="Proteomes" id="UP000058074"/>
    </source>
</evidence>
<feature type="transmembrane region" description="Helical" evidence="1">
    <location>
        <begin position="45"/>
        <end position="71"/>
    </location>
</feature>
<evidence type="ECO:0000313" key="2">
    <source>
        <dbReference type="EMBL" id="ALH80408.1"/>
    </source>
</evidence>
<dbReference type="OrthoDB" id="7450860at2"/>
<feature type="transmembrane region" description="Helical" evidence="1">
    <location>
        <begin position="78"/>
        <end position="96"/>
    </location>
</feature>
<dbReference type="Proteomes" id="UP000058074">
    <property type="component" value="Chromosome"/>
</dbReference>